<gene>
    <name evidence="9" type="ORF">P271_489</name>
</gene>
<dbReference type="PANTHER" id="PTHR30472">
    <property type="entry name" value="FERRIC ENTEROBACTIN TRANSPORT SYSTEM PERMEASE PROTEIN"/>
    <property type="match status" value="1"/>
</dbReference>
<comment type="subcellular location">
    <subcellularLocation>
        <location evidence="1">Cell membrane</location>
        <topology evidence="1">Multi-pass membrane protein</topology>
    </subcellularLocation>
</comment>
<dbReference type="GO" id="GO:0033214">
    <property type="term" value="P:siderophore-iron import into cell"/>
    <property type="evidence" value="ECO:0007669"/>
    <property type="project" value="TreeGrafter"/>
</dbReference>
<dbReference type="RefSeq" id="WP_036451860.1">
    <property type="nucleotide sequence ID" value="NZ_AWQU01000074.1"/>
</dbReference>
<evidence type="ECO:0000256" key="3">
    <source>
        <dbReference type="ARBA" id="ARBA00022448"/>
    </source>
</evidence>
<feature type="transmembrane region" description="Helical" evidence="8">
    <location>
        <begin position="276"/>
        <end position="296"/>
    </location>
</feature>
<evidence type="ECO:0000256" key="2">
    <source>
        <dbReference type="ARBA" id="ARBA00007935"/>
    </source>
</evidence>
<feature type="transmembrane region" description="Helical" evidence="8">
    <location>
        <begin position="43"/>
        <end position="64"/>
    </location>
</feature>
<dbReference type="PANTHER" id="PTHR30472:SF18">
    <property type="entry name" value="IRON(III) DICITRATE ABC TRANSPORTER,PERMEASE PROTEIN"/>
    <property type="match status" value="1"/>
</dbReference>
<dbReference type="CDD" id="cd06550">
    <property type="entry name" value="TM_ABC_iron-siderophores_like"/>
    <property type="match status" value="1"/>
</dbReference>
<evidence type="ECO:0000256" key="1">
    <source>
        <dbReference type="ARBA" id="ARBA00004651"/>
    </source>
</evidence>
<keyword evidence="10" id="KW-1185">Reference proteome</keyword>
<keyword evidence="6 8" id="KW-1133">Transmembrane helix</keyword>
<reference evidence="9 10" key="1">
    <citation type="journal article" date="2014" name="PLoS ONE">
        <title>Reduction of Hydrogen Peroxide Accumulation and Toxicity by a Catalase from Mycoplasma iowae.</title>
        <authorList>
            <person name="Pritchard R.E."/>
            <person name="Prassinos A.J."/>
            <person name="Osborne J.D."/>
            <person name="Raviv Z."/>
            <person name="Balish M.F."/>
        </authorList>
    </citation>
    <scope>NUCLEOTIDE SEQUENCE [LARGE SCALE GENOMIC DNA]</scope>
    <source>
        <strain evidence="9 10">DK-CPA</strain>
    </source>
</reference>
<dbReference type="SUPFAM" id="SSF81345">
    <property type="entry name" value="ABC transporter involved in vitamin B12 uptake, BtuC"/>
    <property type="match status" value="1"/>
</dbReference>
<dbReference type="Pfam" id="PF01032">
    <property type="entry name" value="FecCD"/>
    <property type="match status" value="1"/>
</dbReference>
<sequence length="354" mass="39391">MISKKAKKTKSTSIINIANNSLSTYKTNAFKFNLIKNKTINHLFKFVTIIILAVIVGILVLFITDIGFDEINAYINRKLIWVILLSSINLVISTFIVQTLTHNKLADTSVLGIGSINLVLLTIAILFLDISNKNSINTFNTILPFLYIAGSIIASLLIFGLSSKNKFEISKKFILAGILLNFAFSAVSTSVSTVLSSSKSNILSNYSSGLIEFKFDFYIYMAIALTLFSLIWFYSILRKYRIVTTNNIIANQLGINIRSIYWQGIIISAIMTATAFFLVGNVVFLGLVGANIALYLFKKDYKYGVVSSGLIGFIILGLTYFFNKNLIVNSQINTSTVIPLIATPYFLYLILKKN</sequence>
<feature type="transmembrane region" description="Helical" evidence="8">
    <location>
        <begin position="249"/>
        <end position="270"/>
    </location>
</feature>
<dbReference type="Gene3D" id="1.10.3470.10">
    <property type="entry name" value="ABC transporter involved in vitamin B12 uptake, BtuC"/>
    <property type="match status" value="1"/>
</dbReference>
<feature type="transmembrane region" description="Helical" evidence="8">
    <location>
        <begin position="303"/>
        <end position="322"/>
    </location>
</feature>
<dbReference type="GO" id="GO:0022857">
    <property type="term" value="F:transmembrane transporter activity"/>
    <property type="evidence" value="ECO:0007669"/>
    <property type="project" value="InterPro"/>
</dbReference>
<feature type="transmembrane region" description="Helical" evidence="8">
    <location>
        <begin position="217"/>
        <end position="237"/>
    </location>
</feature>
<evidence type="ECO:0000256" key="8">
    <source>
        <dbReference type="SAM" id="Phobius"/>
    </source>
</evidence>
<evidence type="ECO:0000256" key="4">
    <source>
        <dbReference type="ARBA" id="ARBA00022475"/>
    </source>
</evidence>
<dbReference type="EMBL" id="AWQU01000074">
    <property type="protein sequence ID" value="KFB07640.1"/>
    <property type="molecule type" value="Genomic_DNA"/>
</dbReference>
<organism evidence="9 10">
    <name type="scientific">Malacoplasma iowae DK-CPA</name>
    <dbReference type="NCBI Taxonomy" id="1394179"/>
    <lineage>
        <taxon>Bacteria</taxon>
        <taxon>Bacillati</taxon>
        <taxon>Mycoplasmatota</taxon>
        <taxon>Mycoplasmoidales</taxon>
        <taxon>Mycoplasmoidaceae</taxon>
        <taxon>Malacoplasma</taxon>
    </lineage>
</organism>
<keyword evidence="3" id="KW-0813">Transport</keyword>
<dbReference type="AlphaFoldDB" id="A0A084U3V4"/>
<keyword evidence="4" id="KW-1003">Cell membrane</keyword>
<feature type="transmembrane region" description="Helical" evidence="8">
    <location>
        <begin position="334"/>
        <end position="351"/>
    </location>
</feature>
<keyword evidence="7 8" id="KW-0472">Membrane</keyword>
<accession>A0A084U3V4</accession>
<feature type="transmembrane region" description="Helical" evidence="8">
    <location>
        <begin position="79"/>
        <end position="97"/>
    </location>
</feature>
<dbReference type="Proteomes" id="UP000028523">
    <property type="component" value="Unassembled WGS sequence"/>
</dbReference>
<proteinExistence type="inferred from homology"/>
<evidence type="ECO:0000313" key="9">
    <source>
        <dbReference type="EMBL" id="KFB07640.1"/>
    </source>
</evidence>
<dbReference type="InterPro" id="IPR037294">
    <property type="entry name" value="ABC_BtuC-like"/>
</dbReference>
<feature type="transmembrane region" description="Helical" evidence="8">
    <location>
        <begin position="173"/>
        <end position="197"/>
    </location>
</feature>
<evidence type="ECO:0000256" key="6">
    <source>
        <dbReference type="ARBA" id="ARBA00022989"/>
    </source>
</evidence>
<evidence type="ECO:0000313" key="10">
    <source>
        <dbReference type="Proteomes" id="UP000028523"/>
    </source>
</evidence>
<evidence type="ECO:0000256" key="7">
    <source>
        <dbReference type="ARBA" id="ARBA00023136"/>
    </source>
</evidence>
<feature type="transmembrane region" description="Helical" evidence="8">
    <location>
        <begin position="109"/>
        <end position="130"/>
    </location>
</feature>
<protein>
    <submittedName>
        <fullName evidence="9">ABC Fe3+-siderophore transporter permease subunit</fullName>
    </submittedName>
</protein>
<feature type="transmembrane region" description="Helical" evidence="8">
    <location>
        <begin position="142"/>
        <end position="161"/>
    </location>
</feature>
<name>A0A084U3V4_MALIO</name>
<comment type="similarity">
    <text evidence="2">Belongs to the binding-protein-dependent transport system permease family. FecCD subfamily.</text>
</comment>
<keyword evidence="5 8" id="KW-0812">Transmembrane</keyword>
<dbReference type="GO" id="GO:0005886">
    <property type="term" value="C:plasma membrane"/>
    <property type="evidence" value="ECO:0007669"/>
    <property type="project" value="UniProtKB-SubCell"/>
</dbReference>
<comment type="caution">
    <text evidence="9">The sequence shown here is derived from an EMBL/GenBank/DDBJ whole genome shotgun (WGS) entry which is preliminary data.</text>
</comment>
<dbReference type="InterPro" id="IPR000522">
    <property type="entry name" value="ABC_transptr_permease_BtuC"/>
</dbReference>
<evidence type="ECO:0000256" key="5">
    <source>
        <dbReference type="ARBA" id="ARBA00022692"/>
    </source>
</evidence>